<keyword evidence="3" id="KW-1185">Reference proteome</keyword>
<reference evidence="2" key="1">
    <citation type="journal article" date="2020" name="Cell">
        <title>Large-Scale Comparative Analyses of Tick Genomes Elucidate Their Genetic Diversity and Vector Capacities.</title>
        <authorList>
            <consortium name="Tick Genome and Microbiome Consortium (TIGMIC)"/>
            <person name="Jia N."/>
            <person name="Wang J."/>
            <person name="Shi W."/>
            <person name="Du L."/>
            <person name="Sun Y."/>
            <person name="Zhan W."/>
            <person name="Jiang J.F."/>
            <person name="Wang Q."/>
            <person name="Zhang B."/>
            <person name="Ji P."/>
            <person name="Bell-Sakyi L."/>
            <person name="Cui X.M."/>
            <person name="Yuan T.T."/>
            <person name="Jiang B.G."/>
            <person name="Yang W.F."/>
            <person name="Lam T.T."/>
            <person name="Chang Q.C."/>
            <person name="Ding S.J."/>
            <person name="Wang X.J."/>
            <person name="Zhu J.G."/>
            <person name="Ruan X.D."/>
            <person name="Zhao L."/>
            <person name="Wei J.T."/>
            <person name="Ye R.Z."/>
            <person name="Que T.C."/>
            <person name="Du C.H."/>
            <person name="Zhou Y.H."/>
            <person name="Cheng J.X."/>
            <person name="Dai P.F."/>
            <person name="Guo W.B."/>
            <person name="Han X.H."/>
            <person name="Huang E.J."/>
            <person name="Li L.F."/>
            <person name="Wei W."/>
            <person name="Gao Y.C."/>
            <person name="Liu J.Z."/>
            <person name="Shao H.Z."/>
            <person name="Wang X."/>
            <person name="Wang C.C."/>
            <person name="Yang T.C."/>
            <person name="Huo Q.B."/>
            <person name="Li W."/>
            <person name="Chen H.Y."/>
            <person name="Chen S.E."/>
            <person name="Zhou L.G."/>
            <person name="Ni X.B."/>
            <person name="Tian J.H."/>
            <person name="Sheng Y."/>
            <person name="Liu T."/>
            <person name="Pan Y.S."/>
            <person name="Xia L.Y."/>
            <person name="Li J."/>
            <person name="Zhao F."/>
            <person name="Cao W.C."/>
        </authorList>
    </citation>
    <scope>NUCLEOTIDE SEQUENCE</scope>
    <source>
        <strain evidence="2">Rmic-2018</strain>
    </source>
</reference>
<gene>
    <name evidence="2" type="ORF">HPB51_022198</name>
</gene>
<proteinExistence type="predicted"/>
<dbReference type="Proteomes" id="UP000821866">
    <property type="component" value="Unassembled WGS sequence"/>
</dbReference>
<dbReference type="AlphaFoldDB" id="A0A9J6DX58"/>
<dbReference type="EMBL" id="JABSTU010000007">
    <property type="protein sequence ID" value="KAH8026596.1"/>
    <property type="molecule type" value="Genomic_DNA"/>
</dbReference>
<evidence type="ECO:0000313" key="2">
    <source>
        <dbReference type="EMBL" id="KAH8026596.1"/>
    </source>
</evidence>
<protein>
    <submittedName>
        <fullName evidence="2">Uncharacterized protein</fullName>
    </submittedName>
</protein>
<evidence type="ECO:0000256" key="1">
    <source>
        <dbReference type="SAM" id="Coils"/>
    </source>
</evidence>
<name>A0A9J6DX58_RHIMP</name>
<keyword evidence="1" id="KW-0175">Coiled coil</keyword>
<organism evidence="2 3">
    <name type="scientific">Rhipicephalus microplus</name>
    <name type="common">Cattle tick</name>
    <name type="synonym">Boophilus microplus</name>
    <dbReference type="NCBI Taxonomy" id="6941"/>
    <lineage>
        <taxon>Eukaryota</taxon>
        <taxon>Metazoa</taxon>
        <taxon>Ecdysozoa</taxon>
        <taxon>Arthropoda</taxon>
        <taxon>Chelicerata</taxon>
        <taxon>Arachnida</taxon>
        <taxon>Acari</taxon>
        <taxon>Parasitiformes</taxon>
        <taxon>Ixodida</taxon>
        <taxon>Ixodoidea</taxon>
        <taxon>Ixodidae</taxon>
        <taxon>Rhipicephalinae</taxon>
        <taxon>Rhipicephalus</taxon>
        <taxon>Boophilus</taxon>
    </lineage>
</organism>
<sequence>MHSPIEVEAAPVGLEEPTRLNSSLEGENARLAERIKQKNNDIVRLLDECCQIREQLVAAKGIIRQLGSEKASLSSQLAAEREQTALFTVGRFNDCDEDMLFYIGLQSYHHFKKLLVYLNPGDDGCNVLLSERAKIR</sequence>
<evidence type="ECO:0000313" key="3">
    <source>
        <dbReference type="Proteomes" id="UP000821866"/>
    </source>
</evidence>
<reference evidence="2" key="2">
    <citation type="submission" date="2021-09" db="EMBL/GenBank/DDBJ databases">
        <authorList>
            <person name="Jia N."/>
            <person name="Wang J."/>
            <person name="Shi W."/>
            <person name="Du L."/>
            <person name="Sun Y."/>
            <person name="Zhan W."/>
            <person name="Jiang J."/>
            <person name="Wang Q."/>
            <person name="Zhang B."/>
            <person name="Ji P."/>
            <person name="Sakyi L.B."/>
            <person name="Cui X."/>
            <person name="Yuan T."/>
            <person name="Jiang B."/>
            <person name="Yang W."/>
            <person name="Lam T.T.-Y."/>
            <person name="Chang Q."/>
            <person name="Ding S."/>
            <person name="Wang X."/>
            <person name="Zhu J."/>
            <person name="Ruan X."/>
            <person name="Zhao L."/>
            <person name="Wei J."/>
            <person name="Que T."/>
            <person name="Du C."/>
            <person name="Cheng J."/>
            <person name="Dai P."/>
            <person name="Han X."/>
            <person name="Huang E."/>
            <person name="Gao Y."/>
            <person name="Liu J."/>
            <person name="Shao H."/>
            <person name="Ye R."/>
            <person name="Li L."/>
            <person name="Wei W."/>
            <person name="Wang X."/>
            <person name="Wang C."/>
            <person name="Huo Q."/>
            <person name="Li W."/>
            <person name="Guo W."/>
            <person name="Chen H."/>
            <person name="Chen S."/>
            <person name="Zhou L."/>
            <person name="Zhou L."/>
            <person name="Ni X."/>
            <person name="Tian J."/>
            <person name="Zhou Y."/>
            <person name="Sheng Y."/>
            <person name="Liu T."/>
            <person name="Pan Y."/>
            <person name="Xia L."/>
            <person name="Li J."/>
            <person name="Zhao F."/>
            <person name="Cao W."/>
        </authorList>
    </citation>
    <scope>NUCLEOTIDE SEQUENCE</scope>
    <source>
        <strain evidence="2">Rmic-2018</strain>
        <tissue evidence="2">Larvae</tissue>
    </source>
</reference>
<feature type="coiled-coil region" evidence="1">
    <location>
        <begin position="21"/>
        <end position="83"/>
    </location>
</feature>
<comment type="caution">
    <text evidence="2">The sequence shown here is derived from an EMBL/GenBank/DDBJ whole genome shotgun (WGS) entry which is preliminary data.</text>
</comment>
<accession>A0A9J6DX58</accession>